<dbReference type="Proteomes" id="UP000316598">
    <property type="component" value="Unassembled WGS sequence"/>
</dbReference>
<gene>
    <name evidence="1" type="ORF">Pla22_03930</name>
</gene>
<reference evidence="1 2" key="1">
    <citation type="submission" date="2019-02" db="EMBL/GenBank/DDBJ databases">
        <title>Deep-cultivation of Planctomycetes and their phenomic and genomic characterization uncovers novel biology.</title>
        <authorList>
            <person name="Wiegand S."/>
            <person name="Jogler M."/>
            <person name="Boedeker C."/>
            <person name="Pinto D."/>
            <person name="Vollmers J."/>
            <person name="Rivas-Marin E."/>
            <person name="Kohn T."/>
            <person name="Peeters S.H."/>
            <person name="Heuer A."/>
            <person name="Rast P."/>
            <person name="Oberbeckmann S."/>
            <person name="Bunk B."/>
            <person name="Jeske O."/>
            <person name="Meyerdierks A."/>
            <person name="Storesund J.E."/>
            <person name="Kallscheuer N."/>
            <person name="Luecker S."/>
            <person name="Lage O.M."/>
            <person name="Pohl T."/>
            <person name="Merkel B.J."/>
            <person name="Hornburger P."/>
            <person name="Mueller R.-W."/>
            <person name="Bruemmer F."/>
            <person name="Labrenz M."/>
            <person name="Spormann A.M."/>
            <person name="Op Den Camp H."/>
            <person name="Overmann J."/>
            <person name="Amann R."/>
            <person name="Jetten M.S.M."/>
            <person name="Mascher T."/>
            <person name="Medema M.H."/>
            <person name="Devos D.P."/>
            <person name="Kaster A.-K."/>
            <person name="Ovreas L."/>
            <person name="Rohde M."/>
            <person name="Galperin M.Y."/>
            <person name="Jogler C."/>
        </authorList>
    </citation>
    <scope>NUCLEOTIDE SEQUENCE [LARGE SCALE GENOMIC DNA]</scope>
    <source>
        <strain evidence="1 2">Pla22</strain>
    </source>
</reference>
<dbReference type="EMBL" id="SJPI01000001">
    <property type="protein sequence ID" value="TWT52767.1"/>
    <property type="molecule type" value="Genomic_DNA"/>
</dbReference>
<proteinExistence type="predicted"/>
<sequence>MYIEHYCFCTNDFVSQIPYSVKVSTKANTGLNCSVMRNSRSDGAGADINTELTDSLSSYTTEYKICGFPAFPFRIGTVAAFRASQAIGGQCTDFGYDKMVPFGMKA</sequence>
<protein>
    <submittedName>
        <fullName evidence="1">Uncharacterized protein</fullName>
    </submittedName>
</protein>
<organism evidence="1 2">
    <name type="scientific">Rubripirellula amarantea</name>
    <dbReference type="NCBI Taxonomy" id="2527999"/>
    <lineage>
        <taxon>Bacteria</taxon>
        <taxon>Pseudomonadati</taxon>
        <taxon>Planctomycetota</taxon>
        <taxon>Planctomycetia</taxon>
        <taxon>Pirellulales</taxon>
        <taxon>Pirellulaceae</taxon>
        <taxon>Rubripirellula</taxon>
    </lineage>
</organism>
<comment type="caution">
    <text evidence="1">The sequence shown here is derived from an EMBL/GenBank/DDBJ whole genome shotgun (WGS) entry which is preliminary data.</text>
</comment>
<keyword evidence="2" id="KW-1185">Reference proteome</keyword>
<name>A0A5C5WQF1_9BACT</name>
<dbReference type="AlphaFoldDB" id="A0A5C5WQF1"/>
<evidence type="ECO:0000313" key="1">
    <source>
        <dbReference type="EMBL" id="TWT52767.1"/>
    </source>
</evidence>
<accession>A0A5C5WQF1</accession>
<evidence type="ECO:0000313" key="2">
    <source>
        <dbReference type="Proteomes" id="UP000316598"/>
    </source>
</evidence>